<dbReference type="AlphaFoldDB" id="A0A240C4S0"/>
<dbReference type="Pfam" id="PF00501">
    <property type="entry name" value="AMP-binding"/>
    <property type="match status" value="1"/>
</dbReference>
<dbReference type="HAMAP" id="MF_00731">
    <property type="entry name" value="MenE"/>
    <property type="match status" value="1"/>
</dbReference>
<reference evidence="8" key="1">
    <citation type="journal article" date="2014" name="Int. J. Syst. Evol. Microbiol.">
        <title>Complete genome of a new Firmicutes species belonging to the dominant human colonic microbiota ('Ruminococcus bicirculans') reveals two chromosomes and a selective capacity to utilize plant glucans.</title>
        <authorList>
            <consortium name="NISC Comparative Sequencing Program"/>
            <person name="Wegmann U."/>
            <person name="Louis P."/>
            <person name="Goesmann A."/>
            <person name="Henrissat B."/>
            <person name="Duncan S.H."/>
            <person name="Flint H.J."/>
        </authorList>
    </citation>
    <scope>NUCLEOTIDE SEQUENCE</scope>
    <source>
        <strain evidence="8">CCM 4175</strain>
    </source>
</reference>
<comment type="similarity">
    <text evidence="5">Belongs to the ATP-dependent AMP-binding enzyme family. MenE subfamily.</text>
</comment>
<dbReference type="InterPro" id="IPR000873">
    <property type="entry name" value="AMP-dep_synth/lig_dom"/>
</dbReference>
<dbReference type="GO" id="GO:0006631">
    <property type="term" value="P:fatty acid metabolic process"/>
    <property type="evidence" value="ECO:0007669"/>
    <property type="project" value="TreeGrafter"/>
</dbReference>
<dbReference type="InterPro" id="IPR010192">
    <property type="entry name" value="MenE"/>
</dbReference>
<dbReference type="UniPathway" id="UPA00079"/>
<reference evidence="9 10" key="2">
    <citation type="submission" date="2017-06" db="EMBL/GenBank/DDBJ databases">
        <authorList>
            <consortium name="Pathogen Informatics"/>
        </authorList>
    </citation>
    <scope>NUCLEOTIDE SEQUENCE [LARGE SCALE GENOMIC DNA]</scope>
    <source>
        <strain evidence="9 10">NCTC13833</strain>
    </source>
</reference>
<dbReference type="PANTHER" id="PTHR43201">
    <property type="entry name" value="ACYL-COA SYNTHETASE"/>
    <property type="match status" value="1"/>
</dbReference>
<dbReference type="EC" id="6.2.1.26" evidence="5"/>
<comment type="pathway">
    <text evidence="5">Quinol/quinone metabolism; 1,4-dihydroxy-2-naphthoate biosynthesis; 1,4-dihydroxy-2-naphthoate from chorismate: step 5/7.</text>
</comment>
<dbReference type="UniPathway" id="UPA01057">
    <property type="reaction ID" value="UER00166"/>
</dbReference>
<evidence type="ECO:0000313" key="10">
    <source>
        <dbReference type="Proteomes" id="UP000243706"/>
    </source>
</evidence>
<evidence type="ECO:0000256" key="4">
    <source>
        <dbReference type="ARBA" id="ARBA00022840"/>
    </source>
</evidence>
<dbReference type="GO" id="GO:0008756">
    <property type="term" value="F:o-succinylbenzoate-CoA ligase activity"/>
    <property type="evidence" value="ECO:0007669"/>
    <property type="project" value="UniProtKB-UniRule"/>
</dbReference>
<dbReference type="InterPro" id="IPR025110">
    <property type="entry name" value="AMP-bd_C"/>
</dbReference>
<dbReference type="EMBL" id="LT906464">
    <property type="protein sequence ID" value="SNW03027.1"/>
    <property type="molecule type" value="Genomic_DNA"/>
</dbReference>
<keyword evidence="1 5" id="KW-0474">Menaquinone biosynthesis</keyword>
<protein>
    <recommendedName>
        <fullName evidence="5">2-succinylbenzoate--CoA ligase</fullName>
        <ecNumber evidence="5">6.2.1.26</ecNumber>
    </recommendedName>
    <alternativeName>
        <fullName evidence="5">o-succinylbenzoyl-CoA synthetase</fullName>
        <shortName evidence="5">OSB-CoA synthetase</shortName>
    </alternativeName>
</protein>
<dbReference type="PANTHER" id="PTHR43201:SF5">
    <property type="entry name" value="MEDIUM-CHAIN ACYL-COA LIGASE ACSF2, MITOCHONDRIAL"/>
    <property type="match status" value="1"/>
</dbReference>
<dbReference type="NCBIfam" id="TIGR01923">
    <property type="entry name" value="menE"/>
    <property type="match status" value="1"/>
</dbReference>
<dbReference type="RefSeq" id="WP_095117296.1">
    <property type="nucleotide sequence ID" value="NZ_BMCB01000012.1"/>
</dbReference>
<keyword evidence="11" id="KW-1185">Reference proteome</keyword>
<dbReference type="EMBL" id="BMCB01000012">
    <property type="protein sequence ID" value="GGA94523.1"/>
    <property type="molecule type" value="Genomic_DNA"/>
</dbReference>
<dbReference type="KEGG" id="smus:C7J88_03605"/>
<name>A0A240C4S0_9STAP</name>
<evidence type="ECO:0000256" key="3">
    <source>
        <dbReference type="ARBA" id="ARBA00022741"/>
    </source>
</evidence>
<sequence length="467" mass="52817">MESWLIQRVKKTPNAVAVETEHQQLSFQQLFEIASQYGSGLTSLNDKRFGLLVDNSLEALALIHGAWLFNIEIALINNRLTDEEIIKQMKSIDVKTIVVSDKYQSRCMKTQLAQQFQCLTASEVLKYETSMKIQEFDETAIASIMFTSGTTGTQKAVPQTFLNHKASAKRCQSDLGFDKQTRWLTVLPIYHISGLSIVIRSVLYGFTVYLMEKFDEQKIMEAIKHKNITHMSLVPLTLKRLMRAGLTKPYELEKILLGGAKLERDFVMQALSYELPIYNSFGMTETCSQFLTASPEILAKNPEAVGKFDSQLKISRPNQNGHGELCVRGDNVMQGYLYPTGLTDTFDDEGFFMTGDIASVDANGFVIIHDRRKDLIISGGENIYPNEIERVAKKHTDVLDAMCVGVKDDYWGQRPILYIVGTPPEAEMLDYLSSHLAKYKLPKEIRYVQSLPYTSTGKLKRQLLNGE</sequence>
<dbReference type="OrthoDB" id="9757771at2"/>
<keyword evidence="4 5" id="KW-0067">ATP-binding</keyword>
<dbReference type="InterPro" id="IPR045851">
    <property type="entry name" value="AMP-bd_C_sf"/>
</dbReference>
<evidence type="ECO:0000256" key="2">
    <source>
        <dbReference type="ARBA" id="ARBA00022598"/>
    </source>
</evidence>
<dbReference type="GO" id="GO:0031956">
    <property type="term" value="F:medium-chain fatty acid-CoA ligase activity"/>
    <property type="evidence" value="ECO:0007669"/>
    <property type="project" value="TreeGrafter"/>
</dbReference>
<gene>
    <name evidence="5 9" type="primary">menE</name>
    <name evidence="8" type="ORF">GCM10007183_18390</name>
    <name evidence="9" type="ORF">SAMEA4412661_01382</name>
</gene>
<evidence type="ECO:0000313" key="11">
    <source>
        <dbReference type="Proteomes" id="UP000652995"/>
    </source>
</evidence>
<dbReference type="InterPro" id="IPR042099">
    <property type="entry name" value="ANL_N_sf"/>
</dbReference>
<reference evidence="8" key="4">
    <citation type="submission" date="2024-05" db="EMBL/GenBank/DDBJ databases">
        <authorList>
            <person name="Sun Q."/>
            <person name="Sedlacek I."/>
        </authorList>
    </citation>
    <scope>NUCLEOTIDE SEQUENCE</scope>
    <source>
        <strain evidence="8">CCM 4175</strain>
    </source>
</reference>
<dbReference type="SUPFAM" id="SSF56801">
    <property type="entry name" value="Acetyl-CoA synthetase-like"/>
    <property type="match status" value="1"/>
</dbReference>
<organism evidence="9 10">
    <name type="scientific">Staphylococcus muscae</name>
    <dbReference type="NCBI Taxonomy" id="1294"/>
    <lineage>
        <taxon>Bacteria</taxon>
        <taxon>Bacillati</taxon>
        <taxon>Bacillota</taxon>
        <taxon>Bacilli</taxon>
        <taxon>Bacillales</taxon>
        <taxon>Staphylococcaceae</taxon>
        <taxon>Staphylococcus</taxon>
    </lineage>
</organism>
<dbReference type="Gene3D" id="3.40.50.12780">
    <property type="entry name" value="N-terminal domain of ligase-like"/>
    <property type="match status" value="1"/>
</dbReference>
<dbReference type="GO" id="GO:0005524">
    <property type="term" value="F:ATP binding"/>
    <property type="evidence" value="ECO:0007669"/>
    <property type="project" value="UniProtKB-KW"/>
</dbReference>
<evidence type="ECO:0000259" key="6">
    <source>
        <dbReference type="Pfam" id="PF00501"/>
    </source>
</evidence>
<evidence type="ECO:0000256" key="1">
    <source>
        <dbReference type="ARBA" id="ARBA00022428"/>
    </source>
</evidence>
<keyword evidence="3 5" id="KW-0547">Nucleotide-binding</keyword>
<keyword evidence="2 5" id="KW-0436">Ligase</keyword>
<evidence type="ECO:0000313" key="9">
    <source>
        <dbReference type="EMBL" id="SNW03027.1"/>
    </source>
</evidence>
<evidence type="ECO:0000259" key="7">
    <source>
        <dbReference type="Pfam" id="PF13193"/>
    </source>
</evidence>
<comment type="function">
    <text evidence="5">Converts 2-succinylbenzoate (OSB) to 2-succinylbenzoyl-CoA (OSB-CoA).</text>
</comment>
<feature type="domain" description="AMP-binding enzyme C-terminal" evidence="7">
    <location>
        <begin position="387"/>
        <end position="458"/>
    </location>
</feature>
<comment type="catalytic activity">
    <reaction evidence="5">
        <text>2-succinylbenzoate + ATP + CoA = 2-succinylbenzoyl-CoA + AMP + diphosphate</text>
        <dbReference type="Rhea" id="RHEA:17009"/>
        <dbReference type="ChEBI" id="CHEBI:18325"/>
        <dbReference type="ChEBI" id="CHEBI:30616"/>
        <dbReference type="ChEBI" id="CHEBI:33019"/>
        <dbReference type="ChEBI" id="CHEBI:57287"/>
        <dbReference type="ChEBI" id="CHEBI:57364"/>
        <dbReference type="ChEBI" id="CHEBI:456215"/>
        <dbReference type="EC" id="6.2.1.26"/>
    </reaction>
</comment>
<dbReference type="Proteomes" id="UP000243706">
    <property type="component" value="Chromosome 1"/>
</dbReference>
<proteinExistence type="inferred from homology"/>
<dbReference type="Gene3D" id="3.30.300.30">
    <property type="match status" value="1"/>
</dbReference>
<evidence type="ECO:0000313" key="8">
    <source>
        <dbReference type="EMBL" id="GGA94523.1"/>
    </source>
</evidence>
<comment type="pathway">
    <text evidence="5">Quinol/quinone metabolism; menaquinone biosynthesis.</text>
</comment>
<feature type="domain" description="AMP-dependent synthetase/ligase" evidence="6">
    <location>
        <begin position="7"/>
        <end position="337"/>
    </location>
</feature>
<accession>A0A240C4S0</accession>
<dbReference type="GO" id="GO:0009234">
    <property type="term" value="P:menaquinone biosynthetic process"/>
    <property type="evidence" value="ECO:0007669"/>
    <property type="project" value="UniProtKB-UniRule"/>
</dbReference>
<reference evidence="11" key="3">
    <citation type="journal article" date="2019" name="Int. J. Syst. Evol. Microbiol.">
        <title>The Global Catalogue of Microorganisms (GCM) 10K type strain sequencing project: providing services to taxonomists for standard genome sequencing and annotation.</title>
        <authorList>
            <consortium name="The Broad Institute Genomics Platform"/>
            <consortium name="The Broad Institute Genome Sequencing Center for Infectious Disease"/>
            <person name="Wu L."/>
            <person name="Ma J."/>
        </authorList>
    </citation>
    <scope>NUCLEOTIDE SEQUENCE [LARGE SCALE GENOMIC DNA]</scope>
    <source>
        <strain evidence="11">CCM 4175</strain>
    </source>
</reference>
<evidence type="ECO:0000256" key="5">
    <source>
        <dbReference type="HAMAP-Rule" id="MF_00731"/>
    </source>
</evidence>
<dbReference type="Proteomes" id="UP000652995">
    <property type="component" value="Unassembled WGS sequence"/>
</dbReference>
<dbReference type="Pfam" id="PF13193">
    <property type="entry name" value="AMP-binding_C"/>
    <property type="match status" value="1"/>
</dbReference>